<feature type="region of interest" description="Disordered" evidence="1">
    <location>
        <begin position="1"/>
        <end position="90"/>
    </location>
</feature>
<feature type="non-terminal residue" evidence="2">
    <location>
        <position position="1"/>
    </location>
</feature>
<dbReference type="EMBL" id="CAJVPL010007394">
    <property type="protein sequence ID" value="CAG8669437.1"/>
    <property type="molecule type" value="Genomic_DNA"/>
</dbReference>
<organism evidence="2 3">
    <name type="scientific">Ambispora gerdemannii</name>
    <dbReference type="NCBI Taxonomy" id="144530"/>
    <lineage>
        <taxon>Eukaryota</taxon>
        <taxon>Fungi</taxon>
        <taxon>Fungi incertae sedis</taxon>
        <taxon>Mucoromycota</taxon>
        <taxon>Glomeromycotina</taxon>
        <taxon>Glomeromycetes</taxon>
        <taxon>Archaeosporales</taxon>
        <taxon>Ambisporaceae</taxon>
        <taxon>Ambispora</taxon>
    </lineage>
</organism>
<protein>
    <submittedName>
        <fullName evidence="2">4637_t:CDS:1</fullName>
    </submittedName>
</protein>
<evidence type="ECO:0000313" key="3">
    <source>
        <dbReference type="Proteomes" id="UP000789831"/>
    </source>
</evidence>
<feature type="compositionally biased region" description="Low complexity" evidence="1">
    <location>
        <begin position="1"/>
        <end position="20"/>
    </location>
</feature>
<accession>A0A9N9EDF9</accession>
<name>A0A9N9EDF9_9GLOM</name>
<comment type="caution">
    <text evidence="2">The sequence shown here is derived from an EMBL/GenBank/DDBJ whole genome shotgun (WGS) entry which is preliminary data.</text>
</comment>
<feature type="compositionally biased region" description="Basic and acidic residues" evidence="1">
    <location>
        <begin position="79"/>
        <end position="90"/>
    </location>
</feature>
<reference evidence="2" key="1">
    <citation type="submission" date="2021-06" db="EMBL/GenBank/DDBJ databases">
        <authorList>
            <person name="Kallberg Y."/>
            <person name="Tangrot J."/>
            <person name="Rosling A."/>
        </authorList>
    </citation>
    <scope>NUCLEOTIDE SEQUENCE</scope>
    <source>
        <strain evidence="2">MT106</strain>
    </source>
</reference>
<feature type="compositionally biased region" description="Basic and acidic residues" evidence="1">
    <location>
        <begin position="35"/>
        <end position="72"/>
    </location>
</feature>
<evidence type="ECO:0000256" key="1">
    <source>
        <dbReference type="SAM" id="MobiDB-lite"/>
    </source>
</evidence>
<dbReference type="AlphaFoldDB" id="A0A9N9EDF9"/>
<dbReference type="Proteomes" id="UP000789831">
    <property type="component" value="Unassembled WGS sequence"/>
</dbReference>
<proteinExistence type="predicted"/>
<evidence type="ECO:0000313" key="2">
    <source>
        <dbReference type="EMBL" id="CAG8669437.1"/>
    </source>
</evidence>
<keyword evidence="3" id="KW-1185">Reference proteome</keyword>
<gene>
    <name evidence="2" type="ORF">AGERDE_LOCUS12188</name>
</gene>
<sequence>SGGNTADDNSSSNQNTNETTPPQPAPDQPTQEEINNSKEKLEQAKQGGNKDELSEAIKKDEELKDKGVKSSENEAANKSAREELAKNKEDYRKTIFEATQKKLTNNGVNKDELGAEAKTKFQKLENGEITEKSAVDEAEQEIVKEVYEKAATKKYSDLERRVNQALKVDKDKKKLEALKSELSQFINNSNYQAKKSSAEALMKKVEVTLQNNTSDGNKGEFP</sequence>